<proteinExistence type="predicted"/>
<evidence type="ECO:0000313" key="1">
    <source>
        <dbReference type="EMBL" id="DAF93453.1"/>
    </source>
</evidence>
<dbReference type="PROSITE" id="PS51257">
    <property type="entry name" value="PROKAR_LIPOPROTEIN"/>
    <property type="match status" value="1"/>
</dbReference>
<reference evidence="1" key="1">
    <citation type="journal article" date="2021" name="Proc. Natl. Acad. Sci. U.S.A.">
        <title>A Catalog of Tens of Thousands of Viruses from Human Metagenomes Reveals Hidden Associations with Chronic Diseases.</title>
        <authorList>
            <person name="Tisza M.J."/>
            <person name="Buck C.B."/>
        </authorList>
    </citation>
    <scope>NUCLEOTIDE SEQUENCE</scope>
    <source>
        <strain evidence="1">Ctshb19</strain>
    </source>
</reference>
<accession>A0A8S5UG35</accession>
<protein>
    <submittedName>
        <fullName evidence="1">TRAF PROTEIN, TRAO PROTEIN, TRAN ADHESION, BACTERIAL SECRETION.5A</fullName>
    </submittedName>
</protein>
<organism evidence="1">
    <name type="scientific">Myoviridae sp. ctshb19</name>
    <dbReference type="NCBI Taxonomy" id="2825194"/>
    <lineage>
        <taxon>Viruses</taxon>
        <taxon>Duplodnaviria</taxon>
        <taxon>Heunggongvirae</taxon>
        <taxon>Uroviricota</taxon>
        <taxon>Caudoviricetes</taxon>
    </lineage>
</organism>
<dbReference type="EMBL" id="BK016086">
    <property type="protein sequence ID" value="DAF93453.1"/>
    <property type="molecule type" value="Genomic_DNA"/>
</dbReference>
<name>A0A8S5UG35_9CAUD</name>
<sequence>MKILMVLVALVLVGCEGGDRSSRGVDKSKETRLNWDAKWEAQGICQRMGMLFETSNYLRGGGSDSYRAVCRQKDGTVIYLKRNGQP</sequence>